<reference evidence="2 3" key="1">
    <citation type="submission" date="2017-12" db="EMBL/GenBank/DDBJ databases">
        <authorList>
            <consortium name="DOE Joint Genome Institute"/>
            <person name="Haridas S."/>
            <person name="Kjaerbolling I."/>
            <person name="Vesth T.C."/>
            <person name="Frisvad J.C."/>
            <person name="Nybo J.L."/>
            <person name="Theobald S."/>
            <person name="Kuo A."/>
            <person name="Bowyer P."/>
            <person name="Matsuda Y."/>
            <person name="Mondo S."/>
            <person name="Lyhne E.K."/>
            <person name="Kogle M.E."/>
            <person name="Clum A."/>
            <person name="Lipzen A."/>
            <person name="Salamov A."/>
            <person name="Ngan C.Y."/>
            <person name="Daum C."/>
            <person name="Chiniquy J."/>
            <person name="Barry K."/>
            <person name="LaButti K."/>
            <person name="Simmons B.A."/>
            <person name="Magnuson J.K."/>
            <person name="Mortensen U.H."/>
            <person name="Larsen T.O."/>
            <person name="Grigoriev I.V."/>
            <person name="Baker S.E."/>
            <person name="Andersen M.R."/>
            <person name="Nordberg H.P."/>
            <person name="Cantor M.N."/>
            <person name="Hua S.X."/>
        </authorList>
    </citation>
    <scope>NUCLEOTIDE SEQUENCE [LARGE SCALE GENOMIC DNA]</scope>
    <source>
        <strain evidence="2 3">CBS 102.13</strain>
    </source>
</reference>
<protein>
    <submittedName>
        <fullName evidence="2">Uncharacterized protein</fullName>
    </submittedName>
</protein>
<sequence>MGRSFLCRVMDLLLPACPEYDYSALSHSSRPHSSRPRSSRRRSSRSRSHRWPEYEYESFPPLTRREQLRHARQKPRPKTVQWGTVTVIEDEPQGRSPQGTRRGREPDAGTPPSRYLRRIRKSSTRLDQEMYLINMRRMVKLAEWRLDLSHRCFDEGLGEYFLDQIFRLEELYMRQELPIPGLFPSLLVATLR</sequence>
<feature type="compositionally biased region" description="Basic residues" evidence="1">
    <location>
        <begin position="29"/>
        <end position="49"/>
    </location>
</feature>
<dbReference type="RefSeq" id="XP_024675771.1">
    <property type="nucleotide sequence ID" value="XM_024815800.1"/>
</dbReference>
<evidence type="ECO:0000313" key="3">
    <source>
        <dbReference type="Proteomes" id="UP000234585"/>
    </source>
</evidence>
<dbReference type="OrthoDB" id="4491424at2759"/>
<dbReference type="Proteomes" id="UP000234585">
    <property type="component" value="Unassembled WGS sequence"/>
</dbReference>
<dbReference type="EMBL" id="KZ559119">
    <property type="protein sequence ID" value="PLB41759.1"/>
    <property type="molecule type" value="Genomic_DNA"/>
</dbReference>
<dbReference type="AlphaFoldDB" id="A0A2I2FMB6"/>
<organism evidence="2 3">
    <name type="scientific">Aspergillus candidus</name>
    <dbReference type="NCBI Taxonomy" id="41067"/>
    <lineage>
        <taxon>Eukaryota</taxon>
        <taxon>Fungi</taxon>
        <taxon>Dikarya</taxon>
        <taxon>Ascomycota</taxon>
        <taxon>Pezizomycotina</taxon>
        <taxon>Eurotiomycetes</taxon>
        <taxon>Eurotiomycetidae</taxon>
        <taxon>Eurotiales</taxon>
        <taxon>Aspergillaceae</taxon>
        <taxon>Aspergillus</taxon>
        <taxon>Aspergillus subgen. Circumdati</taxon>
    </lineage>
</organism>
<evidence type="ECO:0000256" key="1">
    <source>
        <dbReference type="SAM" id="MobiDB-lite"/>
    </source>
</evidence>
<gene>
    <name evidence="2" type="ORF">BDW47DRAFT_122212</name>
</gene>
<feature type="region of interest" description="Disordered" evidence="1">
    <location>
        <begin position="65"/>
        <end position="114"/>
    </location>
</feature>
<keyword evidence="3" id="KW-1185">Reference proteome</keyword>
<feature type="region of interest" description="Disordered" evidence="1">
    <location>
        <begin position="23"/>
        <end position="51"/>
    </location>
</feature>
<evidence type="ECO:0000313" key="2">
    <source>
        <dbReference type="EMBL" id="PLB41759.1"/>
    </source>
</evidence>
<accession>A0A2I2FMB6</accession>
<proteinExistence type="predicted"/>
<name>A0A2I2FMB6_ASPCN</name>
<dbReference type="GeneID" id="36522960"/>